<dbReference type="AlphaFoldDB" id="A0A8N1S8G1"/>
<protein>
    <submittedName>
        <fullName evidence="3">Uncharacterized protein LOC112552741</fullName>
    </submittedName>
</protein>
<name>A0A8N1S8G1_9HYME</name>
<sequence>MQLSSRRWRSRERTGHEELGAGGKKTIPGHVAQWTPIRLACSVPRAVISRRADAPLTRRDEFREKFTAHRGTIASVWSGVGSWATLTTILPAPESLLGGREGGEVGRPHPTLMTNTERYHQASESRARHSSRCNSLGCRILILSLPRRTRGTQRMGANQFRLSLGERSPGPNVI</sequence>
<feature type="compositionally biased region" description="Basic residues" evidence="1">
    <location>
        <begin position="1"/>
        <end position="10"/>
    </location>
</feature>
<keyword evidence="2" id="KW-1185">Reference proteome</keyword>
<feature type="region of interest" description="Disordered" evidence="1">
    <location>
        <begin position="1"/>
        <end position="27"/>
    </location>
</feature>
<organism evidence="2 3">
    <name type="scientific">Pogonomyrmex barbatus</name>
    <name type="common">red harvester ant</name>
    <dbReference type="NCBI Taxonomy" id="144034"/>
    <lineage>
        <taxon>Eukaryota</taxon>
        <taxon>Metazoa</taxon>
        <taxon>Ecdysozoa</taxon>
        <taxon>Arthropoda</taxon>
        <taxon>Hexapoda</taxon>
        <taxon>Insecta</taxon>
        <taxon>Pterygota</taxon>
        <taxon>Neoptera</taxon>
        <taxon>Endopterygota</taxon>
        <taxon>Hymenoptera</taxon>
        <taxon>Apocrita</taxon>
        <taxon>Aculeata</taxon>
        <taxon>Formicoidea</taxon>
        <taxon>Formicidae</taxon>
        <taxon>Myrmicinae</taxon>
        <taxon>Pogonomyrmex</taxon>
    </lineage>
</organism>
<dbReference type="RefSeq" id="XP_025074407.1">
    <property type="nucleotide sequence ID" value="XM_025218622.1"/>
</dbReference>
<dbReference type="Proteomes" id="UP000504615">
    <property type="component" value="Unplaced"/>
</dbReference>
<evidence type="ECO:0000256" key="1">
    <source>
        <dbReference type="SAM" id="MobiDB-lite"/>
    </source>
</evidence>
<gene>
    <name evidence="3" type="primary">LOC112552741</name>
</gene>
<accession>A0A8N1S8G1</accession>
<reference evidence="3" key="1">
    <citation type="submission" date="2025-08" db="UniProtKB">
        <authorList>
            <consortium name="RefSeq"/>
        </authorList>
    </citation>
    <scope>IDENTIFICATION</scope>
</reference>
<dbReference type="GeneID" id="112552741"/>
<proteinExistence type="predicted"/>
<evidence type="ECO:0000313" key="3">
    <source>
        <dbReference type="RefSeq" id="XP_025074407.1"/>
    </source>
</evidence>
<evidence type="ECO:0000313" key="2">
    <source>
        <dbReference type="Proteomes" id="UP000504615"/>
    </source>
</evidence>